<dbReference type="SUPFAM" id="SSF55729">
    <property type="entry name" value="Acyl-CoA N-acyltransferases (Nat)"/>
    <property type="match status" value="1"/>
</dbReference>
<dbReference type="CDD" id="cd04301">
    <property type="entry name" value="NAT_SF"/>
    <property type="match status" value="1"/>
</dbReference>
<dbReference type="EMBL" id="KC246813">
    <property type="protein sequence ID" value="AHF24979.1"/>
    <property type="molecule type" value="Genomic_DNA"/>
</dbReference>
<accession>W0FNC8</accession>
<protein>
    <submittedName>
        <fullName evidence="2">GCN5-related N-acetyltransferase</fullName>
    </submittedName>
</protein>
<dbReference type="AlphaFoldDB" id="W0FNC8"/>
<dbReference type="Gene3D" id="1.10.3210.10">
    <property type="entry name" value="Hypothetical protein af1432"/>
    <property type="match status" value="1"/>
</dbReference>
<dbReference type="Gene3D" id="3.40.630.30">
    <property type="match status" value="1"/>
</dbReference>
<dbReference type="CDD" id="cd00077">
    <property type="entry name" value="HDc"/>
    <property type="match status" value="1"/>
</dbReference>
<sequence>MAGIICLKQANPEDMEKEWQFVRDMPEDENGLTNEWTGVSREVFRDRALPQMLFFAEGKGLPEGYVPETFYFLWDGDTIVGQFRIRHFLCESLRIGAGHIGYFIAAPFRGKGYGTEGLRLTLKEARRIVPEEEIYLRVNRDNPASLHVMLKNGGRIVAQNDTKFFVRIANPGKGRYPDKTEAEALLAEAEQHNPGPWGNHSRTAAHCAEKIALGAGLCPEKAYVLGLLHDIGRRFGKRHLGHVSDGYTYMMQLGYPDAARICLTHSFNEMRLEGYVGSFDTTEAETELIRTKLKETVPDDYDLLIQLCDSISGAEGVMHIVDRMSDVKRRYGDYDQSKWDRNLELKAMFERRMNRNLYDAVEKDTFRPA</sequence>
<feature type="domain" description="N-acetyltransferase" evidence="1">
    <location>
        <begin position="5"/>
        <end position="183"/>
    </location>
</feature>
<name>W0FNC8_9BACT</name>
<dbReference type="PANTHER" id="PTHR39173">
    <property type="entry name" value="ACETYLTRANSFERASE"/>
    <property type="match status" value="1"/>
</dbReference>
<evidence type="ECO:0000259" key="1">
    <source>
        <dbReference type="PROSITE" id="PS51186"/>
    </source>
</evidence>
<proteinExistence type="predicted"/>
<dbReference type="InterPro" id="IPR000182">
    <property type="entry name" value="GNAT_dom"/>
</dbReference>
<dbReference type="InterPro" id="IPR006674">
    <property type="entry name" value="HD_domain"/>
</dbReference>
<dbReference type="SUPFAM" id="SSF109604">
    <property type="entry name" value="HD-domain/PDEase-like"/>
    <property type="match status" value="1"/>
</dbReference>
<dbReference type="InterPro" id="IPR003607">
    <property type="entry name" value="HD/PDEase_dom"/>
</dbReference>
<organism evidence="2">
    <name type="scientific">uncultured bacterium Contig1753</name>
    <dbReference type="NCBI Taxonomy" id="1393498"/>
    <lineage>
        <taxon>Bacteria</taxon>
        <taxon>environmental samples</taxon>
    </lineage>
</organism>
<reference evidence="2" key="1">
    <citation type="journal article" date="2013" name="PLoS ONE">
        <title>Metagenomic insights into the carbohydrate-active enzymes carried by the microorganisms adhering to solid digesta in the rumen of cows.</title>
        <authorList>
            <person name="Wang L."/>
            <person name="Hatem A."/>
            <person name="Catalyurek U.V."/>
            <person name="Morrison M."/>
            <person name="Yu Z."/>
        </authorList>
    </citation>
    <scope>NUCLEOTIDE SEQUENCE</scope>
</reference>
<dbReference type="PANTHER" id="PTHR39173:SF1">
    <property type="entry name" value="ACETYLTRANSFERASE"/>
    <property type="match status" value="1"/>
</dbReference>
<keyword evidence="2" id="KW-0808">Transferase</keyword>
<dbReference type="Pfam" id="PF13302">
    <property type="entry name" value="Acetyltransf_3"/>
    <property type="match status" value="1"/>
</dbReference>
<dbReference type="SMART" id="SM00471">
    <property type="entry name" value="HDc"/>
    <property type="match status" value="1"/>
</dbReference>
<dbReference type="PROSITE" id="PS51186">
    <property type="entry name" value="GNAT"/>
    <property type="match status" value="1"/>
</dbReference>
<dbReference type="InterPro" id="IPR016181">
    <property type="entry name" value="Acyl_CoA_acyltransferase"/>
</dbReference>
<dbReference type="GO" id="GO:0016747">
    <property type="term" value="F:acyltransferase activity, transferring groups other than amino-acyl groups"/>
    <property type="evidence" value="ECO:0007669"/>
    <property type="project" value="InterPro"/>
</dbReference>
<evidence type="ECO:0000313" key="2">
    <source>
        <dbReference type="EMBL" id="AHF24979.1"/>
    </source>
</evidence>
<dbReference type="Pfam" id="PF01966">
    <property type="entry name" value="HD"/>
    <property type="match status" value="1"/>
</dbReference>